<dbReference type="Proteomes" id="UP000295673">
    <property type="component" value="Unassembled WGS sequence"/>
</dbReference>
<comment type="caution">
    <text evidence="1">The sequence shown here is derived from an EMBL/GenBank/DDBJ whole genome shotgun (WGS) entry which is preliminary data.</text>
</comment>
<dbReference type="AlphaFoldDB" id="A0A4R1NW97"/>
<evidence type="ECO:0000313" key="2">
    <source>
        <dbReference type="Proteomes" id="UP000295673"/>
    </source>
</evidence>
<reference evidence="1 2" key="1">
    <citation type="submission" date="2019-03" db="EMBL/GenBank/DDBJ databases">
        <title>Genomic Encyclopedia of Archaeal and Bacterial Type Strains, Phase II (KMG-II): from individual species to whole genera.</title>
        <authorList>
            <person name="Goeker M."/>
        </authorList>
    </citation>
    <scope>NUCLEOTIDE SEQUENCE [LARGE SCALE GENOMIC DNA]</scope>
    <source>
        <strain evidence="1 2">DSM 26433</strain>
    </source>
</reference>
<evidence type="ECO:0000313" key="1">
    <source>
        <dbReference type="EMBL" id="TCL09568.1"/>
    </source>
</evidence>
<proteinExistence type="predicted"/>
<name>A0A4R1NW97_9RHOB</name>
<sequence>MRFTVLFETRCAVNDTAFTCERVGVGDALGKSFSFQVLQRLSCCPCGGVYVGCECCTASSPQHRPVVAVVATPAGRKAHHRHEAPV</sequence>
<gene>
    <name evidence="1" type="ORF">BXY66_1619</name>
</gene>
<organism evidence="1 2">
    <name type="scientific">Shimia isoporae</name>
    <dbReference type="NCBI Taxonomy" id="647720"/>
    <lineage>
        <taxon>Bacteria</taxon>
        <taxon>Pseudomonadati</taxon>
        <taxon>Pseudomonadota</taxon>
        <taxon>Alphaproteobacteria</taxon>
        <taxon>Rhodobacterales</taxon>
        <taxon>Roseobacteraceae</taxon>
    </lineage>
</organism>
<keyword evidence="2" id="KW-1185">Reference proteome</keyword>
<dbReference type="EMBL" id="SMGR01000001">
    <property type="protein sequence ID" value="TCL09568.1"/>
    <property type="molecule type" value="Genomic_DNA"/>
</dbReference>
<protein>
    <submittedName>
        <fullName evidence="1">Uncharacterized protein</fullName>
    </submittedName>
</protein>
<accession>A0A4R1NW97</accession>